<comment type="subcellular location">
    <subcellularLocation>
        <location evidence="1">Nucleus</location>
    </subcellularLocation>
</comment>
<feature type="domain" description="BZIP" evidence="8">
    <location>
        <begin position="176"/>
        <end position="239"/>
    </location>
</feature>
<reference evidence="9" key="1">
    <citation type="journal article" date="2023" name="IMA Fungus">
        <title>Comparative genomic study of the Penicillium genus elucidates a diverse pangenome and 15 lateral gene transfer events.</title>
        <authorList>
            <person name="Petersen C."/>
            <person name="Sorensen T."/>
            <person name="Nielsen M.R."/>
            <person name="Sondergaard T.E."/>
            <person name="Sorensen J.L."/>
            <person name="Fitzpatrick D.A."/>
            <person name="Frisvad J.C."/>
            <person name="Nielsen K.L."/>
        </authorList>
    </citation>
    <scope>NUCLEOTIDE SEQUENCE</scope>
    <source>
        <strain evidence="9">IBT 17514</strain>
    </source>
</reference>
<dbReference type="SMART" id="SM00338">
    <property type="entry name" value="BRLZ"/>
    <property type="match status" value="1"/>
</dbReference>
<dbReference type="AlphaFoldDB" id="A0AAD6HWN6"/>
<evidence type="ECO:0000259" key="8">
    <source>
        <dbReference type="PROSITE" id="PS50217"/>
    </source>
</evidence>
<comment type="caution">
    <text evidence="9">The sequence shown here is derived from an EMBL/GenBank/DDBJ whole genome shotgun (WGS) entry which is preliminary data.</text>
</comment>
<proteinExistence type="predicted"/>
<feature type="non-terminal residue" evidence="9">
    <location>
        <position position="241"/>
    </location>
</feature>
<dbReference type="GO" id="GO:0005634">
    <property type="term" value="C:nucleus"/>
    <property type="evidence" value="ECO:0007669"/>
    <property type="project" value="UniProtKB-SubCell"/>
</dbReference>
<gene>
    <name evidence="9" type="ORF">N7493_000199</name>
</gene>
<keyword evidence="4" id="KW-0804">Transcription</keyword>
<name>A0AAD6HWN6_9EURO</name>
<feature type="compositionally biased region" description="Polar residues" evidence="7">
    <location>
        <begin position="133"/>
        <end position="165"/>
    </location>
</feature>
<dbReference type="PROSITE" id="PS50217">
    <property type="entry name" value="BZIP"/>
    <property type="match status" value="1"/>
</dbReference>
<evidence type="ECO:0000256" key="4">
    <source>
        <dbReference type="ARBA" id="ARBA00023163"/>
    </source>
</evidence>
<dbReference type="GO" id="GO:0001228">
    <property type="term" value="F:DNA-binding transcription activator activity, RNA polymerase II-specific"/>
    <property type="evidence" value="ECO:0007669"/>
    <property type="project" value="TreeGrafter"/>
</dbReference>
<feature type="region of interest" description="Disordered" evidence="7">
    <location>
        <begin position="133"/>
        <end position="178"/>
    </location>
</feature>
<keyword evidence="5" id="KW-0539">Nucleus</keyword>
<dbReference type="PANTHER" id="PTHR13044">
    <property type="entry name" value="ACTIVATING TRANSCRIPTION FACTOR ATF 4/5"/>
    <property type="match status" value="1"/>
</dbReference>
<evidence type="ECO:0000313" key="10">
    <source>
        <dbReference type="Proteomes" id="UP001215712"/>
    </source>
</evidence>
<evidence type="ECO:0000256" key="1">
    <source>
        <dbReference type="ARBA" id="ARBA00004123"/>
    </source>
</evidence>
<keyword evidence="6" id="KW-0175">Coiled coil</keyword>
<evidence type="ECO:0000256" key="6">
    <source>
        <dbReference type="SAM" id="Coils"/>
    </source>
</evidence>
<evidence type="ECO:0000313" key="9">
    <source>
        <dbReference type="EMBL" id="KAJ5740327.1"/>
    </source>
</evidence>
<dbReference type="EMBL" id="JAQJAN010000001">
    <property type="protein sequence ID" value="KAJ5740327.1"/>
    <property type="molecule type" value="Genomic_DNA"/>
</dbReference>
<dbReference type="SUPFAM" id="SSF57959">
    <property type="entry name" value="Leucine zipper domain"/>
    <property type="match status" value="1"/>
</dbReference>
<evidence type="ECO:0000256" key="7">
    <source>
        <dbReference type="SAM" id="MobiDB-lite"/>
    </source>
</evidence>
<dbReference type="GO" id="GO:0000977">
    <property type="term" value="F:RNA polymerase II transcription regulatory region sequence-specific DNA binding"/>
    <property type="evidence" value="ECO:0007669"/>
    <property type="project" value="TreeGrafter"/>
</dbReference>
<keyword evidence="2" id="KW-0805">Transcription regulation</keyword>
<protein>
    <recommendedName>
        <fullName evidence="8">BZIP domain-containing protein</fullName>
    </recommendedName>
</protein>
<accession>A0AAD6HWN6</accession>
<dbReference type="InterPro" id="IPR004827">
    <property type="entry name" value="bZIP"/>
</dbReference>
<dbReference type="Proteomes" id="UP001215712">
    <property type="component" value="Unassembled WGS sequence"/>
</dbReference>
<evidence type="ECO:0000256" key="5">
    <source>
        <dbReference type="ARBA" id="ARBA00023242"/>
    </source>
</evidence>
<dbReference type="Gene3D" id="1.20.5.170">
    <property type="match status" value="1"/>
</dbReference>
<dbReference type="CDD" id="cd12193">
    <property type="entry name" value="bZIP_GCN4"/>
    <property type="match status" value="1"/>
</dbReference>
<organism evidence="9 10">
    <name type="scientific">Penicillium malachiteum</name>
    <dbReference type="NCBI Taxonomy" id="1324776"/>
    <lineage>
        <taxon>Eukaryota</taxon>
        <taxon>Fungi</taxon>
        <taxon>Dikarya</taxon>
        <taxon>Ascomycota</taxon>
        <taxon>Pezizomycotina</taxon>
        <taxon>Eurotiomycetes</taxon>
        <taxon>Eurotiomycetidae</taxon>
        <taxon>Eurotiales</taxon>
        <taxon>Aspergillaceae</taxon>
        <taxon>Penicillium</taxon>
    </lineage>
</organism>
<dbReference type="Pfam" id="PF07716">
    <property type="entry name" value="bZIP_2"/>
    <property type="match status" value="1"/>
</dbReference>
<keyword evidence="10" id="KW-1185">Reference proteome</keyword>
<evidence type="ECO:0000256" key="2">
    <source>
        <dbReference type="ARBA" id="ARBA00023015"/>
    </source>
</evidence>
<dbReference type="PANTHER" id="PTHR13044:SF38">
    <property type="entry name" value="BZIP DOMAIN-CONTAINING PROTEIN"/>
    <property type="match status" value="1"/>
</dbReference>
<dbReference type="InterPro" id="IPR046347">
    <property type="entry name" value="bZIP_sf"/>
</dbReference>
<sequence>SVPQDNSPRTALSTGSSPWLNYSHDFQQHSFSSLQSPLGCLPTTAPPPQSFDTFDTYAQGSGLWTESDLSFADTDWNFLSLDHVTPYLGAPDGTETSVKMSITDPAFDVASAFASLSDSGSFEYQSQPASSVVLSSANSQDGRSQPSPTSLYSASAETSHSSPAVSQGDDVLNRVESSRVEKRRLNTLAARRCRQRRVDQMKNLEEELELIRKERDELKLKVSKLEGETEVLRTLLSRKSK</sequence>
<feature type="coiled-coil region" evidence="6">
    <location>
        <begin position="194"/>
        <end position="228"/>
    </location>
</feature>
<evidence type="ECO:0000256" key="3">
    <source>
        <dbReference type="ARBA" id="ARBA00023125"/>
    </source>
</evidence>
<keyword evidence="3" id="KW-0238">DNA-binding</keyword>
<reference evidence="9" key="2">
    <citation type="submission" date="2023-01" db="EMBL/GenBank/DDBJ databases">
        <authorList>
            <person name="Petersen C."/>
        </authorList>
    </citation>
    <scope>NUCLEOTIDE SEQUENCE</scope>
    <source>
        <strain evidence="9">IBT 17514</strain>
    </source>
</reference>